<dbReference type="EMBL" id="JAINUF010000015">
    <property type="protein sequence ID" value="KAJ8340788.1"/>
    <property type="molecule type" value="Genomic_DNA"/>
</dbReference>
<dbReference type="Pfam" id="PF03372">
    <property type="entry name" value="Exo_endo_phos"/>
    <property type="match status" value="1"/>
</dbReference>
<keyword evidence="3" id="KW-1185">Reference proteome</keyword>
<dbReference type="OrthoDB" id="419189at2759"/>
<evidence type="ECO:0000259" key="1">
    <source>
        <dbReference type="Pfam" id="PF03372"/>
    </source>
</evidence>
<name>A0A9Q1EL62_SYNKA</name>
<dbReference type="SUPFAM" id="SSF56219">
    <property type="entry name" value="DNase I-like"/>
    <property type="match status" value="1"/>
</dbReference>
<dbReference type="Proteomes" id="UP001152622">
    <property type="component" value="Chromosome 15"/>
</dbReference>
<reference evidence="2" key="1">
    <citation type="journal article" date="2023" name="Science">
        <title>Genome structures resolve the early diversification of teleost fishes.</title>
        <authorList>
            <person name="Parey E."/>
            <person name="Louis A."/>
            <person name="Montfort J."/>
            <person name="Bouchez O."/>
            <person name="Roques C."/>
            <person name="Iampietro C."/>
            <person name="Lluch J."/>
            <person name="Castinel A."/>
            <person name="Donnadieu C."/>
            <person name="Desvignes T."/>
            <person name="Floi Bucao C."/>
            <person name="Jouanno E."/>
            <person name="Wen M."/>
            <person name="Mejri S."/>
            <person name="Dirks R."/>
            <person name="Jansen H."/>
            <person name="Henkel C."/>
            <person name="Chen W.J."/>
            <person name="Zahm M."/>
            <person name="Cabau C."/>
            <person name="Klopp C."/>
            <person name="Thompson A.W."/>
            <person name="Robinson-Rechavi M."/>
            <person name="Braasch I."/>
            <person name="Lecointre G."/>
            <person name="Bobe J."/>
            <person name="Postlethwait J.H."/>
            <person name="Berthelot C."/>
            <person name="Roest Crollius H."/>
            <person name="Guiguen Y."/>
        </authorList>
    </citation>
    <scope>NUCLEOTIDE SEQUENCE</scope>
    <source>
        <strain evidence="2">WJC10195</strain>
    </source>
</reference>
<evidence type="ECO:0000313" key="2">
    <source>
        <dbReference type="EMBL" id="KAJ8340788.1"/>
    </source>
</evidence>
<dbReference type="InterPro" id="IPR005135">
    <property type="entry name" value="Endo/exonuclease/phosphatase"/>
</dbReference>
<proteinExistence type="predicted"/>
<dbReference type="GO" id="GO:0003824">
    <property type="term" value="F:catalytic activity"/>
    <property type="evidence" value="ECO:0007669"/>
    <property type="project" value="InterPro"/>
</dbReference>
<accession>A0A9Q1EL62</accession>
<evidence type="ECO:0000313" key="3">
    <source>
        <dbReference type="Proteomes" id="UP001152622"/>
    </source>
</evidence>
<comment type="caution">
    <text evidence="2">The sequence shown here is derived from an EMBL/GenBank/DDBJ whole genome shotgun (WGS) entry which is preliminary data.</text>
</comment>
<feature type="domain" description="Endonuclease/exonuclease/phosphatase" evidence="1">
    <location>
        <begin position="18"/>
        <end position="89"/>
    </location>
</feature>
<sequence length="105" mass="11283">MKSLHFLALTETWITPGPLSAFLDELDTLLSSFPEDGTPIILLGDFNLQPESSQLSSVTSLLQSLALTQSPSPATHKAGNQLDLVFNRSCATSELTPDHHPPARG</sequence>
<dbReference type="Gene3D" id="3.60.10.10">
    <property type="entry name" value="Endonuclease/exonuclease/phosphatase"/>
    <property type="match status" value="1"/>
</dbReference>
<dbReference type="AlphaFoldDB" id="A0A9Q1EL62"/>
<organism evidence="2 3">
    <name type="scientific">Synaphobranchus kaupii</name>
    <name type="common">Kaup's arrowtooth eel</name>
    <dbReference type="NCBI Taxonomy" id="118154"/>
    <lineage>
        <taxon>Eukaryota</taxon>
        <taxon>Metazoa</taxon>
        <taxon>Chordata</taxon>
        <taxon>Craniata</taxon>
        <taxon>Vertebrata</taxon>
        <taxon>Euteleostomi</taxon>
        <taxon>Actinopterygii</taxon>
        <taxon>Neopterygii</taxon>
        <taxon>Teleostei</taxon>
        <taxon>Anguilliformes</taxon>
        <taxon>Synaphobranchidae</taxon>
        <taxon>Synaphobranchus</taxon>
    </lineage>
</organism>
<dbReference type="InterPro" id="IPR036691">
    <property type="entry name" value="Endo/exonu/phosph_ase_sf"/>
</dbReference>
<protein>
    <recommendedName>
        <fullName evidence="1">Endonuclease/exonuclease/phosphatase domain-containing protein</fullName>
    </recommendedName>
</protein>
<gene>
    <name evidence="2" type="ORF">SKAU_G00330790</name>
</gene>